<evidence type="ECO:0000256" key="1">
    <source>
        <dbReference type="SAM" id="MobiDB-lite"/>
    </source>
</evidence>
<reference evidence="2" key="1">
    <citation type="submission" date="2022-07" db="EMBL/GenBank/DDBJ databases">
        <title>Genome Sequence of Leucocoprinus birnbaumii.</title>
        <authorList>
            <person name="Buettner E."/>
        </authorList>
    </citation>
    <scope>NUCLEOTIDE SEQUENCE</scope>
    <source>
        <strain evidence="2">VT141</strain>
    </source>
</reference>
<organism evidence="2 3">
    <name type="scientific">Leucocoprinus birnbaumii</name>
    <dbReference type="NCBI Taxonomy" id="56174"/>
    <lineage>
        <taxon>Eukaryota</taxon>
        <taxon>Fungi</taxon>
        <taxon>Dikarya</taxon>
        <taxon>Basidiomycota</taxon>
        <taxon>Agaricomycotina</taxon>
        <taxon>Agaricomycetes</taxon>
        <taxon>Agaricomycetidae</taxon>
        <taxon>Agaricales</taxon>
        <taxon>Agaricineae</taxon>
        <taxon>Agaricaceae</taxon>
        <taxon>Leucocoprinus</taxon>
    </lineage>
</organism>
<evidence type="ECO:0000313" key="2">
    <source>
        <dbReference type="EMBL" id="KAJ3572244.1"/>
    </source>
</evidence>
<evidence type="ECO:0000313" key="3">
    <source>
        <dbReference type="Proteomes" id="UP001213000"/>
    </source>
</evidence>
<dbReference type="EMBL" id="JANIEX010000150">
    <property type="protein sequence ID" value="KAJ3572244.1"/>
    <property type="molecule type" value="Genomic_DNA"/>
</dbReference>
<accession>A0AAD5VWZ2</accession>
<gene>
    <name evidence="2" type="ORF">NP233_g3220</name>
</gene>
<proteinExistence type="predicted"/>
<feature type="compositionally biased region" description="Low complexity" evidence="1">
    <location>
        <begin position="154"/>
        <end position="167"/>
    </location>
</feature>
<sequence length="256" mass="28691">MFSYHSGAIIQIFKVYSDRDAPSLHDTQIAISPRALVNTLRSLGRRSLTDSTPRILSLWARHDAGSLTYPSDKLTMSVVHDISRLFKTYGSGARIDHEGDGVYRISMNSSTGKGTHTRWVYTEEPKPRVADKKDVVVVGASDGLGTEEPAPATSRSSIRSCSNRSVSTITSRETVVRRETAQNSEEEEADEWEVHTPGSDATEIVDEQAEAERLLRLKTLRDEEPLPDLPWERIMMRIAQEPTLIIEDSSEDSWDF</sequence>
<dbReference type="AlphaFoldDB" id="A0AAD5VWZ2"/>
<comment type="caution">
    <text evidence="2">The sequence shown here is derived from an EMBL/GenBank/DDBJ whole genome shotgun (WGS) entry which is preliminary data.</text>
</comment>
<dbReference type="Proteomes" id="UP001213000">
    <property type="component" value="Unassembled WGS sequence"/>
</dbReference>
<keyword evidence="3" id="KW-1185">Reference proteome</keyword>
<protein>
    <submittedName>
        <fullName evidence="2">Uncharacterized protein</fullName>
    </submittedName>
</protein>
<feature type="region of interest" description="Disordered" evidence="1">
    <location>
        <begin position="141"/>
        <end position="196"/>
    </location>
</feature>
<name>A0AAD5VWZ2_9AGAR</name>